<proteinExistence type="predicted"/>
<protein>
    <submittedName>
        <fullName evidence="1">Uncharacterized protein</fullName>
    </submittedName>
</protein>
<accession>A0A524RQY3</accession>
<organism evidence="1 2">
    <name type="scientific">Aphanocapsa feldmannii 277cV</name>
    <dbReference type="NCBI Taxonomy" id="2507553"/>
    <lineage>
        <taxon>Bacteria</taxon>
        <taxon>Bacillati</taxon>
        <taxon>Cyanobacteriota</taxon>
        <taxon>Cyanophyceae</taxon>
        <taxon>Oscillatoriophycideae</taxon>
        <taxon>Chroococcales</taxon>
        <taxon>Microcystaceae</taxon>
        <taxon>Aphanocapsa</taxon>
    </lineage>
</organism>
<gene>
    <name evidence="1" type="ORF">ERJ67_00880</name>
</gene>
<evidence type="ECO:0000313" key="1">
    <source>
        <dbReference type="EMBL" id="TGG96387.1"/>
    </source>
</evidence>
<name>A0A524RQY3_9CHRO</name>
<dbReference type="EMBL" id="SRMO01000018">
    <property type="protein sequence ID" value="TGG96387.1"/>
    <property type="molecule type" value="Genomic_DNA"/>
</dbReference>
<sequence>MGRSPCSGCGRRWSDDELNAAMDGRVAAVLFDDQGKADIEAILAGLTETEFEQAGLRRVLQNPDHVEDWRVGEAIAEVYLTDHRSCTFPWPDGRDERKSGSSLPGADLVGFGIDGQGDCCFVFGEVKTSRERLHPPGTMYGPTGLKQQLEDLRDSNAIRDGLVTYLAHRAGPASWQVQFQQAMKRYLGNPSDVQLHGVLVRDVEPHRDDLRARLRSLGTGCPEGTRIELLALYLPQERLEGIGREMVTRRRQGGNR</sequence>
<dbReference type="Proteomes" id="UP000317990">
    <property type="component" value="Unassembled WGS sequence"/>
</dbReference>
<comment type="caution">
    <text evidence="1">The sequence shown here is derived from an EMBL/GenBank/DDBJ whole genome shotgun (WGS) entry which is preliminary data.</text>
</comment>
<dbReference type="AlphaFoldDB" id="A0A524RQY3"/>
<evidence type="ECO:0000313" key="2">
    <source>
        <dbReference type="Proteomes" id="UP000317990"/>
    </source>
</evidence>
<reference evidence="1 2" key="1">
    <citation type="journal article" date="2019" name="mSystems">
        <title>Life at home and on the roam: Genomic adaptions reflect the dual lifestyle of an intracellular, facultative symbiont.</title>
        <authorList>
            <person name="Burgsdorf I."/>
        </authorList>
    </citation>
    <scope>NUCLEOTIDE SEQUENCE [LARGE SCALE GENOMIC DNA]</scope>
    <source>
        <strain evidence="1">277cV</strain>
    </source>
</reference>